<dbReference type="PANTHER" id="PTHR43708:SF8">
    <property type="entry name" value="OXIDOREDUCTASE"/>
    <property type="match status" value="1"/>
</dbReference>
<protein>
    <submittedName>
        <fullName evidence="3">NAD(P)-dependent oxidoreductase</fullName>
    </submittedName>
</protein>
<dbReference type="RefSeq" id="WP_054560324.1">
    <property type="nucleotide sequence ID" value="NZ_LDJX01000008.1"/>
</dbReference>
<proteinExistence type="predicted"/>
<dbReference type="Proteomes" id="UP000050280">
    <property type="component" value="Unassembled WGS sequence"/>
</dbReference>
<dbReference type="Pfam" id="PF01408">
    <property type="entry name" value="GFO_IDH_MocA"/>
    <property type="match status" value="1"/>
</dbReference>
<evidence type="ECO:0000313" key="4">
    <source>
        <dbReference type="Proteomes" id="UP000050280"/>
    </source>
</evidence>
<dbReference type="Gene3D" id="3.30.360.10">
    <property type="entry name" value="Dihydrodipicolinate Reductase, domain 2"/>
    <property type="match status" value="1"/>
</dbReference>
<dbReference type="InterPro" id="IPR000683">
    <property type="entry name" value="Gfo/Idh/MocA-like_OxRdtase_N"/>
</dbReference>
<reference evidence="3 4" key="1">
    <citation type="submission" date="2015-09" db="EMBL/GenBank/DDBJ databases">
        <title>Genome sequence of the marine flavobacterium Croceitalea dokdonensis DOKDO 023 that contains proton- and sodium-pumping rhodopsins.</title>
        <authorList>
            <person name="Kwon S.-K."/>
            <person name="Lee H.K."/>
            <person name="Kwak M.-J."/>
            <person name="Kim J.F."/>
        </authorList>
    </citation>
    <scope>NUCLEOTIDE SEQUENCE [LARGE SCALE GENOMIC DNA]</scope>
    <source>
        <strain evidence="3 4">DOKDO 023</strain>
    </source>
</reference>
<evidence type="ECO:0000313" key="3">
    <source>
        <dbReference type="EMBL" id="KPM30536.1"/>
    </source>
</evidence>
<dbReference type="GO" id="GO:0000166">
    <property type="term" value="F:nucleotide binding"/>
    <property type="evidence" value="ECO:0007669"/>
    <property type="project" value="InterPro"/>
</dbReference>
<keyword evidence="4" id="KW-1185">Reference proteome</keyword>
<dbReference type="AlphaFoldDB" id="A0A0P7AN69"/>
<dbReference type="PANTHER" id="PTHR43708">
    <property type="entry name" value="CONSERVED EXPRESSED OXIDOREDUCTASE (EUROFUNG)"/>
    <property type="match status" value="1"/>
</dbReference>
<dbReference type="SUPFAM" id="SSF55347">
    <property type="entry name" value="Glyceraldehyde-3-phosphate dehydrogenase-like, C-terminal domain"/>
    <property type="match status" value="1"/>
</dbReference>
<feature type="domain" description="GFO/IDH/MocA-like oxidoreductase" evidence="2">
    <location>
        <begin position="131"/>
        <end position="261"/>
    </location>
</feature>
<name>A0A0P7AN69_9FLAO</name>
<dbReference type="InterPro" id="IPR055170">
    <property type="entry name" value="GFO_IDH_MocA-like_dom"/>
</dbReference>
<dbReference type="InterPro" id="IPR051317">
    <property type="entry name" value="Gfo/Idh/MocA_oxidoreduct"/>
</dbReference>
<dbReference type="Pfam" id="PF22725">
    <property type="entry name" value="GFO_IDH_MocA_C3"/>
    <property type="match status" value="1"/>
</dbReference>
<comment type="caution">
    <text evidence="3">The sequence shown here is derived from an EMBL/GenBank/DDBJ whole genome shotgun (WGS) entry which is preliminary data.</text>
</comment>
<gene>
    <name evidence="3" type="ORF">I595_3357</name>
</gene>
<dbReference type="SUPFAM" id="SSF51735">
    <property type="entry name" value="NAD(P)-binding Rossmann-fold domains"/>
    <property type="match status" value="1"/>
</dbReference>
<evidence type="ECO:0000259" key="2">
    <source>
        <dbReference type="Pfam" id="PF22725"/>
    </source>
</evidence>
<dbReference type="STRING" id="1300341.I595_3357"/>
<evidence type="ECO:0000259" key="1">
    <source>
        <dbReference type="Pfam" id="PF01408"/>
    </source>
</evidence>
<dbReference type="Gene3D" id="3.40.50.720">
    <property type="entry name" value="NAD(P)-binding Rossmann-like Domain"/>
    <property type="match status" value="1"/>
</dbReference>
<dbReference type="EMBL" id="LDJX01000008">
    <property type="protein sequence ID" value="KPM30536.1"/>
    <property type="molecule type" value="Genomic_DNA"/>
</dbReference>
<dbReference type="OrthoDB" id="9795543at2"/>
<dbReference type="InterPro" id="IPR036291">
    <property type="entry name" value="NAD(P)-bd_dom_sf"/>
</dbReference>
<feature type="domain" description="Gfo/Idh/MocA-like oxidoreductase N-terminal" evidence="1">
    <location>
        <begin position="5"/>
        <end position="121"/>
    </location>
</feature>
<accession>A0A0P7AN69</accession>
<organism evidence="3 4">
    <name type="scientific">Croceitalea dokdonensis DOKDO 023</name>
    <dbReference type="NCBI Taxonomy" id="1300341"/>
    <lineage>
        <taxon>Bacteria</taxon>
        <taxon>Pseudomonadati</taxon>
        <taxon>Bacteroidota</taxon>
        <taxon>Flavobacteriia</taxon>
        <taxon>Flavobacteriales</taxon>
        <taxon>Flavobacteriaceae</taxon>
        <taxon>Croceitalea</taxon>
    </lineage>
</organism>
<sequence length="341" mass="38968">MKKLRAVAVGIGYFSRFQYEAWSRLDEVELTAICGRDLERTKAFAANYGVSNAYIDVNEMLEQEKPDFIDIITPPETHLEFCRLAAQKGVHSICQKPLAPTLGEAEKIAALTSKHGVRIMVHENFRFQPWHREIKKLLNQNIIGDQLLALQWRMRMGDGWQEDAYMNRQPYFRVMKQLLMYETGVHLIDVLRYFGGEIHQVFAKLKRFNKNIKGEDTAIVLCDFSNGGTAVIDAGRYHESTCANPRLTFGEVRIEGNKGVIHLLEDGTITIKLLGQSETVHPYTFEDKNFAGDCVYATQKHFIAQLISGEPFETDVTDYLNNIVIMEKAYESNRVGQPIRI</sequence>